<dbReference type="AlphaFoldDB" id="A0A833R026"/>
<evidence type="ECO:0000313" key="1">
    <source>
        <dbReference type="EMBL" id="KAF3339665.1"/>
    </source>
</evidence>
<dbReference type="Proteomes" id="UP000623129">
    <property type="component" value="Unassembled WGS sequence"/>
</dbReference>
<dbReference type="EMBL" id="SWLB01000003">
    <property type="protein sequence ID" value="KAF3339665.1"/>
    <property type="molecule type" value="Genomic_DNA"/>
</dbReference>
<dbReference type="OrthoDB" id="674685at2759"/>
<dbReference type="PANTHER" id="PTHR33237:SF46">
    <property type="entry name" value="OS01G0606100 PROTEIN"/>
    <property type="match status" value="1"/>
</dbReference>
<gene>
    <name evidence="1" type="ORF">FCM35_KLT15436</name>
</gene>
<organism evidence="1 2">
    <name type="scientific">Carex littledalei</name>
    <dbReference type="NCBI Taxonomy" id="544730"/>
    <lineage>
        <taxon>Eukaryota</taxon>
        <taxon>Viridiplantae</taxon>
        <taxon>Streptophyta</taxon>
        <taxon>Embryophyta</taxon>
        <taxon>Tracheophyta</taxon>
        <taxon>Spermatophyta</taxon>
        <taxon>Magnoliopsida</taxon>
        <taxon>Liliopsida</taxon>
        <taxon>Poales</taxon>
        <taxon>Cyperaceae</taxon>
        <taxon>Cyperoideae</taxon>
        <taxon>Cariceae</taxon>
        <taxon>Carex</taxon>
        <taxon>Carex subgen. Euthyceras</taxon>
    </lineage>
</organism>
<dbReference type="PROSITE" id="PS51257">
    <property type="entry name" value="PROKAR_LIPOPROTEIN"/>
    <property type="match status" value="1"/>
</dbReference>
<comment type="caution">
    <text evidence="1">The sequence shown here is derived from an EMBL/GenBank/DDBJ whole genome shotgun (WGS) entry which is preliminary data.</text>
</comment>
<accession>A0A833R026</accession>
<name>A0A833R026_9POAL</name>
<sequence length="112" mass="13209">MALDRILHNFSSMLVSCRQHVSRVAWCLSKKVARRLSKRNKRRRRRKMIRKVSTKEGQEEAVWRNTILMGEKCRPLNFSGAIHYDSDGRLTLTPRSPMRSPLPHLAYTEKFE</sequence>
<protein>
    <submittedName>
        <fullName evidence="1">Uncharacterized protein</fullName>
    </submittedName>
</protein>
<dbReference type="PANTHER" id="PTHR33237">
    <property type="entry name" value="F2P16.13 PROTEIN-RELATED"/>
    <property type="match status" value="1"/>
</dbReference>
<keyword evidence="2" id="KW-1185">Reference proteome</keyword>
<proteinExistence type="predicted"/>
<reference evidence="1" key="1">
    <citation type="submission" date="2020-01" db="EMBL/GenBank/DDBJ databases">
        <title>Genome sequence of Kobresia littledalei, the first chromosome-level genome in the family Cyperaceae.</title>
        <authorList>
            <person name="Qu G."/>
        </authorList>
    </citation>
    <scope>NUCLEOTIDE SEQUENCE</scope>
    <source>
        <strain evidence="1">C.B.Clarke</strain>
        <tissue evidence="1">Leaf</tissue>
    </source>
</reference>
<evidence type="ECO:0000313" key="2">
    <source>
        <dbReference type="Proteomes" id="UP000623129"/>
    </source>
</evidence>